<keyword evidence="3" id="KW-1185">Reference proteome</keyword>
<dbReference type="Pfam" id="PF14033">
    <property type="entry name" value="DUF4246"/>
    <property type="match status" value="1"/>
</dbReference>
<proteinExistence type="predicted"/>
<name>A0A1Y2DX26_9PEZI</name>
<dbReference type="InParanoid" id="A0A1Y2DX26"/>
<comment type="caution">
    <text evidence="2">The sequence shown here is derived from an EMBL/GenBank/DDBJ whole genome shotgun (WGS) entry which is preliminary data.</text>
</comment>
<gene>
    <name evidence="2" type="ORF">BCR38DRAFT_409266</name>
</gene>
<evidence type="ECO:0000313" key="2">
    <source>
        <dbReference type="EMBL" id="ORY63848.1"/>
    </source>
</evidence>
<dbReference type="PANTHER" id="PTHR33119:SF1">
    <property type="entry name" value="FE2OG DIOXYGENASE DOMAIN-CONTAINING PROTEIN"/>
    <property type="match status" value="1"/>
</dbReference>
<dbReference type="AlphaFoldDB" id="A0A1Y2DX26"/>
<dbReference type="InterPro" id="IPR049192">
    <property type="entry name" value="DUF4246_C"/>
</dbReference>
<dbReference type="GeneID" id="63774569"/>
<accession>A0A1Y2DX26</accession>
<sequence length="338" mass="39503">MGKRVKSNPTTHIYEWPVIYARVQSPLATTPEQRTRGVDVAGGFVGTIMEKPDWDEMVFSEDIVRKGEYETYFTRKMFDYVLAPIDDVPDKPKDWHPYTGEIVLDLVHPFAYWSGAAVSQEIRSIYKRSAQTWGADDFEWVEAWDEYQWFPADLEFAEDGSIKINSYINKIHPVHHEDLYHVLERIVDRTIPHWNKTLTWRRYPCHIDTGLGSNDDWEVPVPERAQSPEWNPPEGWDMEKHCDKHQDKDYHEKWDQWFESVKILDIPEAEDERPFSATPKPSRNDIIDLRSKPKGSGLQVILKLANIHLDPDDRSTKMGHGCRGSTERAHLRHCPILL</sequence>
<dbReference type="PANTHER" id="PTHR33119">
    <property type="entry name" value="IFI3P"/>
    <property type="match status" value="1"/>
</dbReference>
<feature type="domain" description="DUF4246" evidence="1">
    <location>
        <begin position="75"/>
        <end position="317"/>
    </location>
</feature>
<dbReference type="InterPro" id="IPR025340">
    <property type="entry name" value="DUF4246"/>
</dbReference>
<dbReference type="STRING" id="1141098.A0A1Y2DX26"/>
<protein>
    <recommendedName>
        <fullName evidence="1">DUF4246 domain-containing protein</fullName>
    </recommendedName>
</protein>
<reference evidence="2 3" key="1">
    <citation type="submission" date="2016-07" db="EMBL/GenBank/DDBJ databases">
        <title>Pervasive Adenine N6-methylation of Active Genes in Fungi.</title>
        <authorList>
            <consortium name="DOE Joint Genome Institute"/>
            <person name="Mondo S.J."/>
            <person name="Dannebaum R.O."/>
            <person name="Kuo R.C."/>
            <person name="Labutti K."/>
            <person name="Haridas S."/>
            <person name="Kuo A."/>
            <person name="Salamov A."/>
            <person name="Ahrendt S.R."/>
            <person name="Lipzen A."/>
            <person name="Sullivan W."/>
            <person name="Andreopoulos W.B."/>
            <person name="Clum A."/>
            <person name="Lindquist E."/>
            <person name="Daum C."/>
            <person name="Ramamoorthy G.K."/>
            <person name="Gryganskyi A."/>
            <person name="Culley D."/>
            <person name="Magnuson J.K."/>
            <person name="James T.Y."/>
            <person name="O'Malley M.A."/>
            <person name="Stajich J.E."/>
            <person name="Spatafora J.W."/>
            <person name="Visel A."/>
            <person name="Grigoriev I.V."/>
        </authorList>
    </citation>
    <scope>NUCLEOTIDE SEQUENCE [LARGE SCALE GENOMIC DNA]</scope>
    <source>
        <strain evidence="2 3">CBS 129021</strain>
    </source>
</reference>
<organism evidence="2 3">
    <name type="scientific">Pseudomassariella vexata</name>
    <dbReference type="NCBI Taxonomy" id="1141098"/>
    <lineage>
        <taxon>Eukaryota</taxon>
        <taxon>Fungi</taxon>
        <taxon>Dikarya</taxon>
        <taxon>Ascomycota</taxon>
        <taxon>Pezizomycotina</taxon>
        <taxon>Sordariomycetes</taxon>
        <taxon>Xylariomycetidae</taxon>
        <taxon>Amphisphaeriales</taxon>
        <taxon>Pseudomassariaceae</taxon>
        <taxon>Pseudomassariella</taxon>
    </lineage>
</organism>
<dbReference type="RefSeq" id="XP_040715262.1">
    <property type="nucleotide sequence ID" value="XM_040858357.1"/>
</dbReference>
<dbReference type="OrthoDB" id="415532at2759"/>
<evidence type="ECO:0000259" key="1">
    <source>
        <dbReference type="Pfam" id="PF14033"/>
    </source>
</evidence>
<dbReference type="Proteomes" id="UP000193689">
    <property type="component" value="Unassembled WGS sequence"/>
</dbReference>
<dbReference type="EMBL" id="MCFJ01000007">
    <property type="protein sequence ID" value="ORY63848.1"/>
    <property type="molecule type" value="Genomic_DNA"/>
</dbReference>
<evidence type="ECO:0000313" key="3">
    <source>
        <dbReference type="Proteomes" id="UP000193689"/>
    </source>
</evidence>